<dbReference type="Proteomes" id="UP000014540">
    <property type="component" value="Unassembled WGS sequence"/>
</dbReference>
<comment type="caution">
    <text evidence="2">The sequence shown here is derived from an EMBL/GenBank/DDBJ whole genome shotgun (WGS) entry which is preliminary data.</text>
</comment>
<dbReference type="AlphaFoldDB" id="S3UXP2"/>
<evidence type="ECO:0000313" key="2">
    <source>
        <dbReference type="EMBL" id="EPG74003.1"/>
    </source>
</evidence>
<gene>
    <name evidence="2" type="ORF">LEP1GSC058_2362</name>
</gene>
<sequence length="44" mass="4606">MKENGLYDIEGAASPTKPSSTTRTWVGAFGPKGGTVIPQTLNLN</sequence>
<dbReference type="RefSeq" id="WP_016550464.1">
    <property type="nucleotide sequence ID" value="NZ_AKWZ02000010.1"/>
</dbReference>
<accession>S3UXP2</accession>
<name>S3UXP2_9LEPT</name>
<dbReference type="EMBL" id="AKWZ02000010">
    <property type="protein sequence ID" value="EPG74003.1"/>
    <property type="molecule type" value="Genomic_DNA"/>
</dbReference>
<dbReference type="STRING" id="1193011.LEP1GSC058_2362"/>
<evidence type="ECO:0000313" key="3">
    <source>
        <dbReference type="Proteomes" id="UP000014540"/>
    </source>
</evidence>
<keyword evidence="3" id="KW-1185">Reference proteome</keyword>
<proteinExistence type="predicted"/>
<organism evidence="2 3">
    <name type="scientific">Leptospira fainei serovar Hurstbridge str. BUT 6</name>
    <dbReference type="NCBI Taxonomy" id="1193011"/>
    <lineage>
        <taxon>Bacteria</taxon>
        <taxon>Pseudomonadati</taxon>
        <taxon>Spirochaetota</taxon>
        <taxon>Spirochaetia</taxon>
        <taxon>Leptospirales</taxon>
        <taxon>Leptospiraceae</taxon>
        <taxon>Leptospira</taxon>
    </lineage>
</organism>
<protein>
    <submittedName>
        <fullName evidence="2">Uncharacterized protein</fullName>
    </submittedName>
</protein>
<feature type="region of interest" description="Disordered" evidence="1">
    <location>
        <begin position="1"/>
        <end position="27"/>
    </location>
</feature>
<evidence type="ECO:0000256" key="1">
    <source>
        <dbReference type="SAM" id="MobiDB-lite"/>
    </source>
</evidence>
<reference evidence="2" key="1">
    <citation type="submission" date="2013-04" db="EMBL/GenBank/DDBJ databases">
        <authorList>
            <person name="Harkins D.M."/>
            <person name="Durkin A.S."/>
            <person name="Selengut J.D."/>
            <person name="Sanka R."/>
            <person name="DePew J."/>
            <person name="Purushe J."/>
            <person name="Ahmed A."/>
            <person name="van der Linden H."/>
            <person name="Goris M.G.A."/>
            <person name="Hartskeerl R.A."/>
            <person name="Vinetz J.M."/>
            <person name="Sutton G.G."/>
            <person name="Nelson W.C."/>
            <person name="Fouts D.E."/>
        </authorList>
    </citation>
    <scope>NUCLEOTIDE SEQUENCE [LARGE SCALE GENOMIC DNA]</scope>
    <source>
        <strain evidence="2">BUT 6</strain>
    </source>
</reference>